<proteinExistence type="predicted"/>
<evidence type="ECO:0000313" key="1">
    <source>
        <dbReference type="EMBL" id="QIK74114.1"/>
    </source>
</evidence>
<evidence type="ECO:0000313" key="2">
    <source>
        <dbReference type="Proteomes" id="UP000502035"/>
    </source>
</evidence>
<dbReference type="KEGG" id="npi:G7071_00335"/>
<reference evidence="1 2" key="1">
    <citation type="submission" date="2020-03" db="EMBL/GenBank/DDBJ databases">
        <title>Nocardioides sp. nov., isolated from fish.</title>
        <authorList>
            <person name="Hyun D.-W."/>
            <person name="Bae J.-W."/>
        </authorList>
    </citation>
    <scope>NUCLEOTIDE SEQUENCE [LARGE SCALE GENOMIC DNA]</scope>
    <source>
        <strain evidence="1 2">HDW12A</strain>
    </source>
</reference>
<sequence>MSTTPFQDAARDVARRTGDDYVRMQVDCEGARSHAWWRNLVRHGAWEPAGSRVGPPTPEAIPGIAALFSTTEDQVARMIAADWYGVQSEAQASAQAQKIAAVLGTLDQDDLDLVDDLVGRLAKPVKKPLPKKKVLKRSNARVA</sequence>
<accession>A0A6G7YB35</accession>
<dbReference type="RefSeq" id="WP_166313635.1">
    <property type="nucleotide sequence ID" value="NZ_CP049866.1"/>
</dbReference>
<protein>
    <submittedName>
        <fullName evidence="1">Uncharacterized protein</fullName>
    </submittedName>
</protein>
<keyword evidence="2" id="KW-1185">Reference proteome</keyword>
<dbReference type="EMBL" id="CP049866">
    <property type="protein sequence ID" value="QIK74114.1"/>
    <property type="molecule type" value="Genomic_DNA"/>
</dbReference>
<name>A0A6G7YB35_9ACTN</name>
<dbReference type="AlphaFoldDB" id="A0A6G7YB35"/>
<dbReference type="Proteomes" id="UP000502035">
    <property type="component" value="Chromosome"/>
</dbReference>
<gene>
    <name evidence="1" type="ORF">G7071_00335</name>
</gene>
<organism evidence="1 2">
    <name type="scientific">Nocardioides piscis</name>
    <dbReference type="NCBI Taxonomy" id="2714938"/>
    <lineage>
        <taxon>Bacteria</taxon>
        <taxon>Bacillati</taxon>
        <taxon>Actinomycetota</taxon>
        <taxon>Actinomycetes</taxon>
        <taxon>Propionibacteriales</taxon>
        <taxon>Nocardioidaceae</taxon>
        <taxon>Nocardioides</taxon>
    </lineage>
</organism>